<evidence type="ECO:0000259" key="20">
    <source>
        <dbReference type="PROSITE" id="PS50110"/>
    </source>
</evidence>
<feature type="compositionally biased region" description="Polar residues" evidence="18">
    <location>
        <begin position="1"/>
        <end position="20"/>
    </location>
</feature>
<evidence type="ECO:0000256" key="7">
    <source>
        <dbReference type="ARBA" id="ARBA00022679"/>
    </source>
</evidence>
<keyword evidence="13" id="KW-0902">Two-component regulatory system</keyword>
<dbReference type="PROSITE" id="PS50110">
    <property type="entry name" value="RESPONSE_REGULATORY"/>
    <property type="match status" value="2"/>
</dbReference>
<dbReference type="CDD" id="cd16922">
    <property type="entry name" value="HATPase_EvgS-ArcB-TorS-like"/>
    <property type="match status" value="1"/>
</dbReference>
<evidence type="ECO:0000259" key="21">
    <source>
        <dbReference type="PROSITE" id="PS50112"/>
    </source>
</evidence>
<dbReference type="CDD" id="cd00082">
    <property type="entry name" value="HisKA"/>
    <property type="match status" value="1"/>
</dbReference>
<dbReference type="SMART" id="SM00388">
    <property type="entry name" value="HisKA"/>
    <property type="match status" value="1"/>
</dbReference>
<keyword evidence="14" id="KW-0472">Membrane</keyword>
<dbReference type="InterPro" id="IPR005467">
    <property type="entry name" value="His_kinase_dom"/>
</dbReference>
<dbReference type="RefSeq" id="WP_009148976.1">
    <property type="nucleotide sequence ID" value="NZ_CP121471.1"/>
</dbReference>
<dbReference type="InterPro" id="IPR000014">
    <property type="entry name" value="PAS"/>
</dbReference>
<dbReference type="CDD" id="cd00130">
    <property type="entry name" value="PAS"/>
    <property type="match status" value="2"/>
</dbReference>
<accession>H8Z077</accession>
<dbReference type="Proteomes" id="UP000002964">
    <property type="component" value="Unassembled WGS sequence"/>
</dbReference>
<keyword evidence="24" id="KW-1185">Reference proteome</keyword>
<keyword evidence="12" id="KW-1133">Transmembrane helix</keyword>
<dbReference type="SMART" id="SM00073">
    <property type="entry name" value="HPT"/>
    <property type="match status" value="1"/>
</dbReference>
<dbReference type="Pfam" id="PF00512">
    <property type="entry name" value="HisKA"/>
    <property type="match status" value="1"/>
</dbReference>
<keyword evidence="10" id="KW-0418">Kinase</keyword>
<evidence type="ECO:0000256" key="10">
    <source>
        <dbReference type="ARBA" id="ARBA00022777"/>
    </source>
</evidence>
<evidence type="ECO:0000256" key="4">
    <source>
        <dbReference type="ARBA" id="ARBA00022475"/>
    </source>
</evidence>
<feature type="region of interest" description="Disordered" evidence="18">
    <location>
        <begin position="1"/>
        <end position="29"/>
    </location>
</feature>
<dbReference type="HOGENOM" id="CLU_000445_114_20_6"/>
<dbReference type="Gene3D" id="3.30.450.20">
    <property type="entry name" value="PAS domain"/>
    <property type="match status" value="2"/>
</dbReference>
<keyword evidence="8" id="KW-0812">Transmembrane</keyword>
<evidence type="ECO:0000256" key="3">
    <source>
        <dbReference type="ARBA" id="ARBA00012438"/>
    </source>
</evidence>
<dbReference type="InterPro" id="IPR036890">
    <property type="entry name" value="HATPase_C_sf"/>
</dbReference>
<dbReference type="Gene3D" id="1.10.287.130">
    <property type="match status" value="1"/>
</dbReference>
<evidence type="ECO:0000259" key="22">
    <source>
        <dbReference type="PROSITE" id="PS50894"/>
    </source>
</evidence>
<feature type="compositionally biased region" description="Low complexity" evidence="18">
    <location>
        <begin position="745"/>
        <end position="755"/>
    </location>
</feature>
<reference evidence="23 24" key="2">
    <citation type="submission" date="2011-11" db="EMBL/GenBank/DDBJ databases">
        <authorList>
            <consortium name="US DOE Joint Genome Institute"/>
            <person name="Lucas S."/>
            <person name="Han J."/>
            <person name="Lapidus A."/>
            <person name="Cheng J.-F."/>
            <person name="Goodwin L."/>
            <person name="Pitluck S."/>
            <person name="Peters L."/>
            <person name="Ovchinnikova G."/>
            <person name="Zhang X."/>
            <person name="Detter J.C."/>
            <person name="Han C."/>
            <person name="Tapia R."/>
            <person name="Land M."/>
            <person name="Hauser L."/>
            <person name="Kyrpides N."/>
            <person name="Ivanova N."/>
            <person name="Pagani I."/>
            <person name="Vogl K."/>
            <person name="Liu Z."/>
            <person name="Overmann J."/>
            <person name="Frigaard N.-U."/>
            <person name="Bryant D."/>
            <person name="Woyke T."/>
        </authorList>
    </citation>
    <scope>NUCLEOTIDE SEQUENCE [LARGE SCALE GENOMIC DNA]</scope>
    <source>
        <strain evidence="23 24">970</strain>
    </source>
</reference>
<dbReference type="InterPro" id="IPR036097">
    <property type="entry name" value="HisK_dim/P_sf"/>
</dbReference>
<keyword evidence="6 16" id="KW-0597">Phosphoprotein</keyword>
<dbReference type="SUPFAM" id="SSF55874">
    <property type="entry name" value="ATPase domain of HSP90 chaperone/DNA topoisomerase II/histidine kinase"/>
    <property type="match status" value="1"/>
</dbReference>
<evidence type="ECO:0000256" key="16">
    <source>
        <dbReference type="PROSITE-ProRule" id="PRU00169"/>
    </source>
</evidence>
<dbReference type="InterPro" id="IPR008207">
    <property type="entry name" value="Sig_transdc_His_kin_Hpt_dom"/>
</dbReference>
<gene>
    <name evidence="23" type="ORF">Thi970DRAFT_02538</name>
</gene>
<dbReference type="Gene3D" id="3.30.565.10">
    <property type="entry name" value="Histidine kinase-like ATPase, C-terminal domain"/>
    <property type="match status" value="1"/>
</dbReference>
<dbReference type="STRING" id="631362.Thi970DRAFT_02538"/>
<dbReference type="FunFam" id="3.30.565.10:FF:000010">
    <property type="entry name" value="Sensor histidine kinase RcsC"/>
    <property type="match status" value="1"/>
</dbReference>
<dbReference type="GO" id="GO:0005886">
    <property type="term" value="C:plasma membrane"/>
    <property type="evidence" value="ECO:0007669"/>
    <property type="project" value="UniProtKB-SubCell"/>
</dbReference>
<dbReference type="PROSITE" id="PS50109">
    <property type="entry name" value="HIS_KIN"/>
    <property type="match status" value="1"/>
</dbReference>
<reference evidence="24" key="1">
    <citation type="submission" date="2011-06" db="EMBL/GenBank/DDBJ databases">
        <authorList>
            <consortium name="US DOE Joint Genome Institute (JGI-PGF)"/>
            <person name="Lucas S."/>
            <person name="Han J."/>
            <person name="Lapidus A."/>
            <person name="Cheng J.-F."/>
            <person name="Goodwin L."/>
            <person name="Pitluck S."/>
            <person name="Peters L."/>
            <person name="Land M.L."/>
            <person name="Hauser L."/>
            <person name="Vogl K."/>
            <person name="Liu Z."/>
            <person name="Overmann J."/>
            <person name="Frigaard N.-U."/>
            <person name="Bryant D.A."/>
            <person name="Woyke T.J."/>
        </authorList>
    </citation>
    <scope>NUCLEOTIDE SEQUENCE [LARGE SCALE GENOMIC DNA]</scope>
    <source>
        <strain evidence="24">970</strain>
    </source>
</reference>
<evidence type="ECO:0000256" key="6">
    <source>
        <dbReference type="ARBA" id="ARBA00022553"/>
    </source>
</evidence>
<evidence type="ECO:0000256" key="1">
    <source>
        <dbReference type="ARBA" id="ARBA00000085"/>
    </source>
</evidence>
<dbReference type="SUPFAM" id="SSF55785">
    <property type="entry name" value="PYP-like sensor domain (PAS domain)"/>
    <property type="match status" value="2"/>
</dbReference>
<evidence type="ECO:0000256" key="14">
    <source>
        <dbReference type="ARBA" id="ARBA00023136"/>
    </source>
</evidence>
<sequence length="1006" mass="111442">MTDTNIQPAQIVSPTDSPVSSKPDHGVGGTLRQRAEQIAGDTSAQSSNAIAEMSPKDIQRTLHEARVKQIELELQDKELQRAKAQISTMQARCLVCQKRALPSALSHSEKLFRAIFMTAPSSFLIHNKDSGEMLAANPTACVQYGYDSFEALKANHDRMWTKPPYSREDLLKWAAKTIQEGPQQFEWCYRHAEGKLQWEWVHLSALVMHGKTCILAISDDITREKQITTNLQASESLTRAIINASPMPLAIAYETGAVTYLNRAFTECFGYTLEDIPTWSDWRVKAFPDPDYRQRVVNMRREALQSVTNNGDSSKPGELMVCCKDGQRRTLTAFATPLKTTPEILYLNTFSDVTELNQAREEARQAAQIKSQFLANMSHEIRTPLSAMLGLAQLLEGEALSAEQHHQVQQMRTAGRSLNALVNDILDLSKLEAGQLRLTARTFSPVVLLAQVASLMGQQARAKGLAFQLDTPSGLAAWLRGDALRLEQILVNLVSNAVKFTERGEVCVKVSQEDIDTRTVRLRLDVQDTGIGISPEHLATLGTAFTQADESITRRFGGTGLGLAISKQLVEQMDGTLDVDSTLGVGSHFWFELPFERVSPEEAPAEKIKDTQQPSGPRLTGLHCLVADDCPMNREMVERALRREGARVTLVTDGQQALDWLHAHPQGVDALLMDIRMPVMDGLAATRALRRDFGLTDLPVIAFSAGVLTEHRQQAEEAGFSDFLAKPVDLEDLVSILRRWCATPAADASPPSSAPTQLPSNAPKTDFPDIPGLDTRRAARYFDNDWSRFLKSLASLTNDFHDAAQHTRDDLARGAVNAAAQRLHSLRGRAGYLGTQDLIQTAATLEQRLLEGRTDLEDLIDAFEEQLAALLTALKPWLPSKDEKVRILIVDDDPASVKMMGEALMPEYQCEFALSGAQALQRLKTAAAPALILLDLMMPEMDGYELCRSLQKDPRWQDIPIIFVTASQDIKNETQALQAGATDFIPKPIDPSVLRLRIDVHLLLRE</sequence>
<feature type="domain" description="PAS" evidence="21">
    <location>
        <begin position="234"/>
        <end position="307"/>
    </location>
</feature>
<proteinExistence type="predicted"/>
<dbReference type="AlphaFoldDB" id="H8Z077"/>
<dbReference type="EMBL" id="JH603169">
    <property type="protein sequence ID" value="EIC22285.1"/>
    <property type="molecule type" value="Genomic_DNA"/>
</dbReference>
<dbReference type="InterPro" id="IPR003594">
    <property type="entry name" value="HATPase_dom"/>
</dbReference>
<feature type="region of interest" description="Disordered" evidence="18">
    <location>
        <begin position="745"/>
        <end position="772"/>
    </location>
</feature>
<dbReference type="FunFam" id="1.10.287.130:FF:000004">
    <property type="entry name" value="Ethylene receptor 1"/>
    <property type="match status" value="1"/>
</dbReference>
<evidence type="ECO:0000256" key="15">
    <source>
        <dbReference type="PROSITE-ProRule" id="PRU00110"/>
    </source>
</evidence>
<dbReference type="Gene3D" id="1.20.120.160">
    <property type="entry name" value="HPT domain"/>
    <property type="match status" value="1"/>
</dbReference>
<dbReference type="GO" id="GO:0009927">
    <property type="term" value="F:histidine phosphotransfer kinase activity"/>
    <property type="evidence" value="ECO:0007669"/>
    <property type="project" value="TreeGrafter"/>
</dbReference>
<feature type="coiled-coil region" evidence="17">
    <location>
        <begin position="60"/>
        <end position="92"/>
    </location>
</feature>
<feature type="modified residue" description="Phosphohistidine" evidence="15">
    <location>
        <position position="824"/>
    </location>
</feature>
<dbReference type="NCBIfam" id="TIGR00229">
    <property type="entry name" value="sensory_box"/>
    <property type="match status" value="2"/>
</dbReference>
<evidence type="ECO:0000256" key="12">
    <source>
        <dbReference type="ARBA" id="ARBA00022989"/>
    </source>
</evidence>
<feature type="modified residue" description="4-aspartylphosphate" evidence="16">
    <location>
        <position position="935"/>
    </location>
</feature>
<feature type="domain" description="Response regulatory" evidence="20">
    <location>
        <begin position="623"/>
        <end position="741"/>
    </location>
</feature>
<dbReference type="PROSITE" id="PS50112">
    <property type="entry name" value="PAS"/>
    <property type="match status" value="1"/>
</dbReference>
<dbReference type="PROSITE" id="PS50894">
    <property type="entry name" value="HPT"/>
    <property type="match status" value="1"/>
</dbReference>
<dbReference type="PANTHER" id="PTHR43047:SF78">
    <property type="entry name" value="SENSORY_REGULATORY PROTEIN RPFC"/>
    <property type="match status" value="1"/>
</dbReference>
<evidence type="ECO:0000256" key="9">
    <source>
        <dbReference type="ARBA" id="ARBA00022741"/>
    </source>
</evidence>
<protein>
    <recommendedName>
        <fullName evidence="3">histidine kinase</fullName>
        <ecNumber evidence="3">2.7.13.3</ecNumber>
    </recommendedName>
</protein>
<dbReference type="PANTHER" id="PTHR43047">
    <property type="entry name" value="TWO-COMPONENT HISTIDINE PROTEIN KINASE"/>
    <property type="match status" value="1"/>
</dbReference>
<organism evidence="23 24">
    <name type="scientific">Thiorhodovibrio frisius</name>
    <dbReference type="NCBI Taxonomy" id="631362"/>
    <lineage>
        <taxon>Bacteria</taxon>
        <taxon>Pseudomonadati</taxon>
        <taxon>Pseudomonadota</taxon>
        <taxon>Gammaproteobacteria</taxon>
        <taxon>Chromatiales</taxon>
        <taxon>Chromatiaceae</taxon>
        <taxon>Thiorhodovibrio</taxon>
    </lineage>
</organism>
<dbReference type="Pfam" id="PF02518">
    <property type="entry name" value="HATPase_c"/>
    <property type="match status" value="1"/>
</dbReference>
<dbReference type="InterPro" id="IPR004358">
    <property type="entry name" value="Sig_transdc_His_kin-like_C"/>
</dbReference>
<name>H8Z077_9GAMM</name>
<dbReference type="InterPro" id="IPR003661">
    <property type="entry name" value="HisK_dim/P_dom"/>
</dbReference>
<dbReference type="SMART" id="SM00387">
    <property type="entry name" value="HATPase_c"/>
    <property type="match status" value="1"/>
</dbReference>
<dbReference type="eggNOG" id="COG2205">
    <property type="taxonomic scope" value="Bacteria"/>
</dbReference>
<feature type="modified residue" description="4-aspartylphosphate" evidence="16">
    <location>
        <position position="674"/>
    </location>
</feature>
<evidence type="ECO:0000256" key="13">
    <source>
        <dbReference type="ARBA" id="ARBA00023012"/>
    </source>
</evidence>
<evidence type="ECO:0000256" key="8">
    <source>
        <dbReference type="ARBA" id="ARBA00022692"/>
    </source>
</evidence>
<dbReference type="eggNOG" id="COG0642">
    <property type="taxonomic scope" value="Bacteria"/>
</dbReference>
<dbReference type="EC" id="2.7.13.3" evidence="3"/>
<keyword evidence="7" id="KW-0808">Transferase</keyword>
<dbReference type="Pfam" id="PF00072">
    <property type="entry name" value="Response_reg"/>
    <property type="match status" value="2"/>
</dbReference>
<dbReference type="SUPFAM" id="SSF47384">
    <property type="entry name" value="Homodimeric domain of signal transducing histidine kinase"/>
    <property type="match status" value="1"/>
</dbReference>
<evidence type="ECO:0000256" key="17">
    <source>
        <dbReference type="SAM" id="Coils"/>
    </source>
</evidence>
<dbReference type="GO" id="GO:0000155">
    <property type="term" value="F:phosphorelay sensor kinase activity"/>
    <property type="evidence" value="ECO:0007669"/>
    <property type="project" value="InterPro"/>
</dbReference>
<dbReference type="InterPro" id="IPR035965">
    <property type="entry name" value="PAS-like_dom_sf"/>
</dbReference>
<feature type="domain" description="HPt" evidence="22">
    <location>
        <begin position="778"/>
        <end position="877"/>
    </location>
</feature>
<dbReference type="SUPFAM" id="SSF47226">
    <property type="entry name" value="Histidine-containing phosphotransfer domain, HPT domain"/>
    <property type="match status" value="1"/>
</dbReference>
<dbReference type="InterPro" id="IPR001789">
    <property type="entry name" value="Sig_transdc_resp-reg_receiver"/>
</dbReference>
<evidence type="ECO:0000256" key="5">
    <source>
        <dbReference type="ARBA" id="ARBA00022519"/>
    </source>
</evidence>
<dbReference type="InterPro" id="IPR011006">
    <property type="entry name" value="CheY-like_superfamily"/>
</dbReference>
<dbReference type="eggNOG" id="COG0784">
    <property type="taxonomic scope" value="Bacteria"/>
</dbReference>
<dbReference type="Pfam" id="PF01627">
    <property type="entry name" value="Hpt"/>
    <property type="match status" value="1"/>
</dbReference>
<dbReference type="CDD" id="cd17546">
    <property type="entry name" value="REC_hyHK_CKI1_RcsC-like"/>
    <property type="match status" value="1"/>
</dbReference>
<dbReference type="Pfam" id="PF13188">
    <property type="entry name" value="PAS_8"/>
    <property type="match status" value="1"/>
</dbReference>
<comment type="catalytic activity">
    <reaction evidence="1">
        <text>ATP + protein L-histidine = ADP + protein N-phospho-L-histidine.</text>
        <dbReference type="EC" id="2.7.13.3"/>
    </reaction>
</comment>
<comment type="subcellular location">
    <subcellularLocation>
        <location evidence="2">Cell inner membrane</location>
        <topology evidence="2">Multi-pass membrane protein</topology>
    </subcellularLocation>
</comment>
<dbReference type="SMART" id="SM00091">
    <property type="entry name" value="PAS"/>
    <property type="match status" value="2"/>
</dbReference>
<evidence type="ECO:0000256" key="11">
    <source>
        <dbReference type="ARBA" id="ARBA00022840"/>
    </source>
</evidence>
<dbReference type="Pfam" id="PF13426">
    <property type="entry name" value="PAS_9"/>
    <property type="match status" value="1"/>
</dbReference>
<feature type="domain" description="Response regulatory" evidence="20">
    <location>
        <begin position="886"/>
        <end position="1002"/>
    </location>
</feature>
<dbReference type="SMART" id="SM00448">
    <property type="entry name" value="REC"/>
    <property type="match status" value="2"/>
</dbReference>
<evidence type="ECO:0000259" key="19">
    <source>
        <dbReference type="PROSITE" id="PS50109"/>
    </source>
</evidence>
<keyword evidence="9" id="KW-0547">Nucleotide-binding</keyword>
<keyword evidence="11" id="KW-0067">ATP-binding</keyword>
<evidence type="ECO:0000256" key="2">
    <source>
        <dbReference type="ARBA" id="ARBA00004429"/>
    </source>
</evidence>
<evidence type="ECO:0000313" key="23">
    <source>
        <dbReference type="EMBL" id="EIC22285.1"/>
    </source>
</evidence>
<evidence type="ECO:0000256" key="18">
    <source>
        <dbReference type="SAM" id="MobiDB-lite"/>
    </source>
</evidence>
<keyword evidence="5" id="KW-0997">Cell inner membrane</keyword>
<keyword evidence="17" id="KW-0175">Coiled coil</keyword>
<dbReference type="Gene3D" id="3.40.50.2300">
    <property type="match status" value="2"/>
</dbReference>
<dbReference type="InterPro" id="IPR036641">
    <property type="entry name" value="HPT_dom_sf"/>
</dbReference>
<dbReference type="GO" id="GO:0005524">
    <property type="term" value="F:ATP binding"/>
    <property type="evidence" value="ECO:0007669"/>
    <property type="project" value="UniProtKB-KW"/>
</dbReference>
<dbReference type="PRINTS" id="PR00344">
    <property type="entry name" value="BCTRLSENSOR"/>
</dbReference>
<keyword evidence="4" id="KW-1003">Cell membrane</keyword>
<evidence type="ECO:0000313" key="24">
    <source>
        <dbReference type="Proteomes" id="UP000002964"/>
    </source>
</evidence>
<feature type="domain" description="Histidine kinase" evidence="19">
    <location>
        <begin position="376"/>
        <end position="597"/>
    </location>
</feature>
<dbReference type="SUPFAM" id="SSF52172">
    <property type="entry name" value="CheY-like"/>
    <property type="match status" value="2"/>
</dbReference>